<dbReference type="Proteomes" id="UP000199071">
    <property type="component" value="Unassembled WGS sequence"/>
</dbReference>
<evidence type="ECO:0000313" key="1">
    <source>
        <dbReference type="EMBL" id="SDB20203.1"/>
    </source>
</evidence>
<organism evidence="1 2">
    <name type="scientific">Bauldia litoralis</name>
    <dbReference type="NCBI Taxonomy" id="665467"/>
    <lineage>
        <taxon>Bacteria</taxon>
        <taxon>Pseudomonadati</taxon>
        <taxon>Pseudomonadota</taxon>
        <taxon>Alphaproteobacteria</taxon>
        <taxon>Hyphomicrobiales</taxon>
        <taxon>Kaistiaceae</taxon>
        <taxon>Bauldia</taxon>
    </lineage>
</organism>
<keyword evidence="2" id="KW-1185">Reference proteome</keyword>
<protein>
    <submittedName>
        <fullName evidence="1">Uncharacterized protein</fullName>
    </submittedName>
</protein>
<name>A0A1G6BHY4_9HYPH</name>
<dbReference type="EMBL" id="FMXQ01000003">
    <property type="protein sequence ID" value="SDB20203.1"/>
    <property type="molecule type" value="Genomic_DNA"/>
</dbReference>
<sequence length="46" mass="4855">MTMLLSRLASLIFPEAATVTAFVFVLAVVTEPLWQPLLLLVAGGGP</sequence>
<accession>A0A1G6BHY4</accession>
<proteinExistence type="predicted"/>
<reference evidence="1 2" key="1">
    <citation type="submission" date="2016-10" db="EMBL/GenBank/DDBJ databases">
        <authorList>
            <person name="de Groot N.N."/>
        </authorList>
    </citation>
    <scope>NUCLEOTIDE SEQUENCE [LARGE SCALE GENOMIC DNA]</scope>
    <source>
        <strain evidence="1 2">ATCC 35022</strain>
    </source>
</reference>
<evidence type="ECO:0000313" key="2">
    <source>
        <dbReference type="Proteomes" id="UP000199071"/>
    </source>
</evidence>
<dbReference type="AlphaFoldDB" id="A0A1G6BHY4"/>
<gene>
    <name evidence="1" type="ORF">SAMN02982931_01472</name>
</gene>
<dbReference type="RefSeq" id="WP_175478329.1">
    <property type="nucleotide sequence ID" value="NZ_FMXQ01000003.1"/>
</dbReference>